<protein>
    <submittedName>
        <fullName evidence="1">DUF4738 domain-containing protein</fullName>
    </submittedName>
</protein>
<proteinExistence type="predicted"/>
<comment type="caution">
    <text evidence="1">The sequence shown here is derived from an EMBL/GenBank/DDBJ whole genome shotgun (WGS) entry which is preliminary data.</text>
</comment>
<dbReference type="InterPro" id="IPR031762">
    <property type="entry name" value="DUF4738"/>
</dbReference>
<dbReference type="Gene3D" id="2.40.128.510">
    <property type="entry name" value="Protein of unknown function DUF4738"/>
    <property type="match status" value="1"/>
</dbReference>
<dbReference type="EMBL" id="JABKKE010000001">
    <property type="protein sequence ID" value="NPE12917.1"/>
    <property type="molecule type" value="Genomic_DNA"/>
</dbReference>
<keyword evidence="2" id="KW-1185">Reference proteome</keyword>
<dbReference type="Pfam" id="PF15889">
    <property type="entry name" value="DUF4738"/>
    <property type="match status" value="1"/>
</dbReference>
<organism evidence="1 2">
    <name type="scientific">Xylanibacter rodentium</name>
    <dbReference type="NCBI Taxonomy" id="2736289"/>
    <lineage>
        <taxon>Bacteria</taxon>
        <taxon>Pseudomonadati</taxon>
        <taxon>Bacteroidota</taxon>
        <taxon>Bacteroidia</taxon>
        <taxon>Bacteroidales</taxon>
        <taxon>Prevotellaceae</taxon>
        <taxon>Xylanibacter</taxon>
    </lineage>
</organism>
<evidence type="ECO:0000313" key="1">
    <source>
        <dbReference type="EMBL" id="NPE12917.1"/>
    </source>
</evidence>
<dbReference type="RefSeq" id="WP_172174376.1">
    <property type="nucleotide sequence ID" value="NZ_JABKKE010000001.1"/>
</dbReference>
<dbReference type="GeneID" id="82156329"/>
<name>A0ABX2AU56_9BACT</name>
<dbReference type="Proteomes" id="UP001193734">
    <property type="component" value="Unassembled WGS sequence"/>
</dbReference>
<gene>
    <name evidence="1" type="ORF">HPS55_00975</name>
</gene>
<sequence length="267" mass="30051">MAVVFMLLSAVAASLLTVGCGRKSEAAADRMENVEAKAMLQGIWADEISESIVFKIEGDTIFYPDRTSRPARFVIIGDTLVMGEARVKYPIVKHTAHLFSFKNPNGDVVRLVKSSAPNDTIAFVHDSPEPMTVSPQKLKTDTVVVYGGERYHCYIAVNPTTYKVVRTSYNNDGVKVENVYYDNIIHVSVYHGTRQLYSRDFTKQMYSRLVPETFLRRAVLGHMEFGKVDARGFHFNSTICIPDGDSCYLLDTQITFDGEMSMELIEY</sequence>
<accession>A0ABX2AU56</accession>
<reference evidence="1 2" key="1">
    <citation type="submission" date="2020-05" db="EMBL/GenBank/DDBJ databases">
        <title>Distinct polysaccharide utilization as determinants for interspecies competition between intestinal Prevotella spp.</title>
        <authorList>
            <person name="Galvez E.J.C."/>
            <person name="Iljazovic A."/>
            <person name="Strowig T."/>
        </authorList>
    </citation>
    <scope>NUCLEOTIDE SEQUENCE [LARGE SCALE GENOMIC DNA]</scope>
    <source>
        <strain evidence="1 2">PROD</strain>
    </source>
</reference>
<evidence type="ECO:0000313" key="2">
    <source>
        <dbReference type="Proteomes" id="UP001193734"/>
    </source>
</evidence>